<dbReference type="EMBL" id="DOEK01000004">
    <property type="protein sequence ID" value="HBP28165.1"/>
    <property type="molecule type" value="Genomic_DNA"/>
</dbReference>
<gene>
    <name evidence="1" type="ORF">DD666_01960</name>
</gene>
<evidence type="ECO:0000313" key="1">
    <source>
        <dbReference type="EMBL" id="HBP28165.1"/>
    </source>
</evidence>
<proteinExistence type="predicted"/>
<reference evidence="1 2" key="1">
    <citation type="journal article" date="2018" name="Nat. Biotechnol.">
        <title>A standardized bacterial taxonomy based on genome phylogeny substantially revises the tree of life.</title>
        <authorList>
            <person name="Parks D.H."/>
            <person name="Chuvochina M."/>
            <person name="Waite D.W."/>
            <person name="Rinke C."/>
            <person name="Skarshewski A."/>
            <person name="Chaumeil P.A."/>
            <person name="Hugenholtz P."/>
        </authorList>
    </citation>
    <scope>NUCLEOTIDE SEQUENCE [LARGE SCALE GENOMIC DNA]</scope>
    <source>
        <strain evidence="1">UBA10707</strain>
    </source>
</reference>
<dbReference type="Proteomes" id="UP000264036">
    <property type="component" value="Unassembled WGS sequence"/>
</dbReference>
<organism evidence="1 2">
    <name type="scientific">Advenella kashmirensis</name>
    <dbReference type="NCBI Taxonomy" id="310575"/>
    <lineage>
        <taxon>Bacteria</taxon>
        <taxon>Pseudomonadati</taxon>
        <taxon>Pseudomonadota</taxon>
        <taxon>Betaproteobacteria</taxon>
        <taxon>Burkholderiales</taxon>
        <taxon>Alcaligenaceae</taxon>
    </lineage>
</organism>
<sequence>MCFGGLTHAFCMNGNRVTLHLYWSATGAIAPTVARHIAGLKEYPVVNIFQGGKHTQNSHILLCPKSKSTSWHVAGQCLAAKDIDLRNMLAGD</sequence>
<accession>A0A356LCB7</accession>
<dbReference type="AlphaFoldDB" id="A0A356LCB7"/>
<protein>
    <submittedName>
        <fullName evidence="1">Uncharacterized protein</fullName>
    </submittedName>
</protein>
<name>A0A356LCB7_9BURK</name>
<comment type="caution">
    <text evidence="1">The sequence shown here is derived from an EMBL/GenBank/DDBJ whole genome shotgun (WGS) entry which is preliminary data.</text>
</comment>
<evidence type="ECO:0000313" key="2">
    <source>
        <dbReference type="Proteomes" id="UP000264036"/>
    </source>
</evidence>